<evidence type="ECO:0000256" key="13">
    <source>
        <dbReference type="SAM" id="MobiDB-lite"/>
    </source>
</evidence>
<evidence type="ECO:0000256" key="1">
    <source>
        <dbReference type="ARBA" id="ARBA00005189"/>
    </source>
</evidence>
<dbReference type="Gene3D" id="1.10.238.10">
    <property type="entry name" value="EF-hand"/>
    <property type="match status" value="1"/>
</dbReference>
<comment type="subunit">
    <text evidence="12">Heterodimer of a large membrane-associated beta subunit and a small pyruvoyl-containing alpha subunit. Interacts with pstB2. This interaction may be a means to structurally tether the donor membrane (ER) harboring PstB2 to acceptor membranes (Golgi/endosomes) harboring PSD2 during PtdSer transport to the site of PtdEtn synthesis.</text>
</comment>
<comment type="caution">
    <text evidence="16">The sequence shown here is derived from an EMBL/GenBank/DDBJ whole genome shotgun (WGS) entry which is preliminary data.</text>
</comment>
<dbReference type="AlphaFoldDB" id="A0A0J9XEA1"/>
<keyword evidence="17" id="KW-1185">Reference proteome</keyword>
<comment type="pathway">
    <text evidence="12">Phospholipid metabolism; phosphatidylethanolamine biosynthesis; phosphatidylethanolamine from CDP-diacylglycerol: step 2/2.</text>
</comment>
<dbReference type="Proteomes" id="UP000242525">
    <property type="component" value="Unassembled WGS sequence"/>
</dbReference>
<feature type="active site" description="Charge relay system; for autoendoproteolytic cleavage activity" evidence="12">
    <location>
        <position position="869"/>
    </location>
</feature>
<evidence type="ECO:0000313" key="17">
    <source>
        <dbReference type="Proteomes" id="UP000242525"/>
    </source>
</evidence>
<feature type="chain" id="PRO_5023471233" description="Phosphatidylserine decarboxylase 2 beta chain" evidence="12">
    <location>
        <begin position="1"/>
        <end position="955"/>
    </location>
</feature>
<comment type="PTM">
    <text evidence="12">Is synthesized initially as an inactive proenzyme. Formation of the active enzyme involves a self-maturation process in which the active site pyruvoyl group is generated from an internal serine residue via an autocatalytic post-translational modification. Two non-identical subunits are generated from the proenzyme in this reaction, and the pyruvate is formed at the N-terminus of the alpha chain, which is derived from the carboxyl end of the proenzyme. The autoendoproteolytic cleavage occurs by a canonical serine protease mechanism, in which the side chain hydroxyl group of the serine supplies its oxygen atom to form the C-terminus of the beta chain, while the remainder of the serine residue undergoes an oxidative deamination to produce ammonia and the pyruvoyl prosthetic group on the alpha chain. During this reaction, the Ser that is part of the protease active site of the proenzyme becomes the pyruvoyl prosthetic group, which constitutes an essential element of the active site of the mature decarboxylase.</text>
</comment>
<dbReference type="CDD" id="cd04039">
    <property type="entry name" value="C2_PSD"/>
    <property type="match status" value="1"/>
</dbReference>
<feature type="domain" description="C2" evidence="14">
    <location>
        <begin position="10"/>
        <end position="125"/>
    </location>
</feature>
<proteinExistence type="inferred from homology"/>
<dbReference type="UniPathway" id="UPA00558">
    <property type="reaction ID" value="UER00616"/>
</dbReference>
<dbReference type="SUPFAM" id="SSF47473">
    <property type="entry name" value="EF-hand"/>
    <property type="match status" value="1"/>
</dbReference>
<keyword evidence="11 12" id="KW-0670">Pyruvate</keyword>
<feature type="active site" description="Schiff-base intermediate with substrate; via pyruvic acid; for decarboxylase activity" evidence="12">
    <location>
        <position position="956"/>
    </location>
</feature>
<evidence type="ECO:0000256" key="8">
    <source>
        <dbReference type="ARBA" id="ARBA00023209"/>
    </source>
</evidence>
<dbReference type="GO" id="GO:0005795">
    <property type="term" value="C:Golgi stack"/>
    <property type="evidence" value="ECO:0007669"/>
    <property type="project" value="UniProtKB-UniRule"/>
</dbReference>
<dbReference type="GO" id="GO:0005509">
    <property type="term" value="F:calcium ion binding"/>
    <property type="evidence" value="ECO:0007669"/>
    <property type="project" value="InterPro"/>
</dbReference>
<evidence type="ECO:0000256" key="9">
    <source>
        <dbReference type="ARBA" id="ARBA00023239"/>
    </source>
</evidence>
<organism evidence="16 17">
    <name type="scientific">Geotrichum candidum</name>
    <name type="common">Oospora lactis</name>
    <name type="synonym">Dipodascus geotrichum</name>
    <dbReference type="NCBI Taxonomy" id="1173061"/>
    <lineage>
        <taxon>Eukaryota</taxon>
        <taxon>Fungi</taxon>
        <taxon>Dikarya</taxon>
        <taxon>Ascomycota</taxon>
        <taxon>Saccharomycotina</taxon>
        <taxon>Dipodascomycetes</taxon>
        <taxon>Dipodascales</taxon>
        <taxon>Dipodascaceae</taxon>
        <taxon>Geotrichum</taxon>
    </lineage>
</organism>
<evidence type="ECO:0000256" key="6">
    <source>
        <dbReference type="ARBA" id="ARBA00023136"/>
    </source>
</evidence>
<dbReference type="SMART" id="SM00239">
    <property type="entry name" value="C2"/>
    <property type="match status" value="2"/>
</dbReference>
<dbReference type="GO" id="GO:0000139">
    <property type="term" value="C:Golgi membrane"/>
    <property type="evidence" value="ECO:0007669"/>
    <property type="project" value="UniProtKB-SubCell"/>
</dbReference>
<keyword evidence="12" id="KW-0967">Endosome</keyword>
<dbReference type="PROSITE" id="PS50222">
    <property type="entry name" value="EF_HAND_2"/>
    <property type="match status" value="1"/>
</dbReference>
<feature type="active site" description="Charge relay system; for autoendoproteolytic cleavage activity" evidence="12">
    <location>
        <position position="956"/>
    </location>
</feature>
<comment type="cofactor">
    <cofactor evidence="12">
        <name>pyruvate</name>
        <dbReference type="ChEBI" id="CHEBI:15361"/>
    </cofactor>
    <text evidence="12">Binds 1 pyruvoyl group covalently per subunit.</text>
</comment>
<dbReference type="InterPro" id="IPR033179">
    <property type="entry name" value="PSD_type2_pro"/>
</dbReference>
<keyword evidence="7 12" id="KW-0865">Zymogen</keyword>
<evidence type="ECO:0000313" key="16">
    <source>
        <dbReference type="EMBL" id="CDO55638.1"/>
    </source>
</evidence>
<dbReference type="GO" id="GO:0010008">
    <property type="term" value="C:endosome membrane"/>
    <property type="evidence" value="ECO:0007669"/>
    <property type="project" value="UniProtKB-SubCell"/>
</dbReference>
<dbReference type="GO" id="GO:0006646">
    <property type="term" value="P:phosphatidylethanolamine biosynthetic process"/>
    <property type="evidence" value="ECO:0007669"/>
    <property type="project" value="UniProtKB-UniRule"/>
</dbReference>
<dbReference type="STRING" id="1173061.A0A0J9XEA1"/>
<feature type="active site" description="Charge relay system; for autoendoproteolytic cleavage activity" evidence="12">
    <location>
        <position position="811"/>
    </location>
</feature>
<reference evidence="16" key="1">
    <citation type="submission" date="2014-03" db="EMBL/GenBank/DDBJ databases">
        <authorList>
            <person name="Casaregola S."/>
        </authorList>
    </citation>
    <scope>NUCLEOTIDE SEQUENCE [LARGE SCALE GENOMIC DNA]</scope>
    <source>
        <strain evidence="16">CLIB 918</strain>
    </source>
</reference>
<feature type="domain" description="EF-hand" evidence="15">
    <location>
        <begin position="502"/>
        <end position="537"/>
    </location>
</feature>
<keyword evidence="10 12" id="KW-1208">Phospholipid metabolism</keyword>
<dbReference type="InterPro" id="IPR003817">
    <property type="entry name" value="PS_Dcarbxylase"/>
</dbReference>
<comment type="pathway">
    <text evidence="1">Lipid metabolism.</text>
</comment>
<dbReference type="Gene3D" id="2.60.40.150">
    <property type="entry name" value="C2 domain"/>
    <property type="match status" value="2"/>
</dbReference>
<gene>
    <name evidence="12" type="primary">PSD2</name>
    <name evidence="16" type="ORF">BN980_GECA12s00186g</name>
</gene>
<evidence type="ECO:0000256" key="12">
    <source>
        <dbReference type="HAMAP-Rule" id="MF_03209"/>
    </source>
</evidence>
<dbReference type="SUPFAM" id="SSF49562">
    <property type="entry name" value="C2 domain (Calcium/lipid-binding domain, CaLB)"/>
    <property type="match status" value="2"/>
</dbReference>
<dbReference type="Pfam" id="PF02666">
    <property type="entry name" value="PS_Dcarbxylase"/>
    <property type="match status" value="1"/>
</dbReference>
<dbReference type="PROSITE" id="PS50004">
    <property type="entry name" value="C2"/>
    <property type="match status" value="2"/>
</dbReference>
<dbReference type="PANTHER" id="PTHR10067:SF17">
    <property type="entry name" value="PHOSPHATIDYLSERINE DECARBOXYLASE PROENZYME 2"/>
    <property type="match status" value="1"/>
</dbReference>
<evidence type="ECO:0000256" key="5">
    <source>
        <dbReference type="ARBA" id="ARBA00023098"/>
    </source>
</evidence>
<keyword evidence="12" id="KW-0333">Golgi apparatus</keyword>
<feature type="domain" description="C2" evidence="14">
    <location>
        <begin position="282"/>
        <end position="400"/>
    </location>
</feature>
<dbReference type="EMBL" id="CCBN010000012">
    <property type="protein sequence ID" value="CDO55638.1"/>
    <property type="molecule type" value="Genomic_DNA"/>
</dbReference>
<keyword evidence="6 12" id="KW-0472">Membrane</keyword>
<comment type="catalytic activity">
    <reaction evidence="12">
        <text>a 1,2-diacyl-sn-glycero-3-phospho-L-serine + H(+) = a 1,2-diacyl-sn-glycero-3-phosphoethanolamine + CO2</text>
        <dbReference type="Rhea" id="RHEA:20828"/>
        <dbReference type="ChEBI" id="CHEBI:15378"/>
        <dbReference type="ChEBI" id="CHEBI:16526"/>
        <dbReference type="ChEBI" id="CHEBI:57262"/>
        <dbReference type="ChEBI" id="CHEBI:64612"/>
        <dbReference type="EC" id="4.1.1.65"/>
    </reaction>
</comment>
<evidence type="ECO:0000256" key="3">
    <source>
        <dbReference type="ARBA" id="ARBA00022793"/>
    </source>
</evidence>
<evidence type="ECO:0000256" key="4">
    <source>
        <dbReference type="ARBA" id="ARBA00022837"/>
    </source>
</evidence>
<dbReference type="NCBIfam" id="TIGR00163">
    <property type="entry name" value="PS_decarb"/>
    <property type="match status" value="1"/>
</dbReference>
<comment type="subcellular location">
    <subcellularLocation>
        <location evidence="12">Golgi apparatus membrane</location>
        <topology evidence="12">Peripheral membrane protein</topology>
        <orientation evidence="12">Cytoplasmic side</orientation>
    </subcellularLocation>
    <subcellularLocation>
        <location evidence="12">Endosome membrane</location>
        <topology evidence="12">Peripheral membrane protein</topology>
        <orientation evidence="12">Cytoplasmic side</orientation>
    </subcellularLocation>
</comment>
<accession>A0A0J9XEA1</accession>
<evidence type="ECO:0000256" key="7">
    <source>
        <dbReference type="ARBA" id="ARBA00023145"/>
    </source>
</evidence>
<feature type="site" description="Cleavage (non-hydrolytic); by autocatalysis" evidence="12">
    <location>
        <begin position="955"/>
        <end position="956"/>
    </location>
</feature>
<dbReference type="PANTHER" id="PTHR10067">
    <property type="entry name" value="PHOSPHATIDYLSERINE DECARBOXYLASE"/>
    <property type="match status" value="1"/>
</dbReference>
<protein>
    <recommendedName>
        <fullName evidence="12">Phosphatidylserine decarboxylase proenzyme 2</fullName>
        <ecNumber evidence="12">4.1.1.65</ecNumber>
    </recommendedName>
    <component>
        <recommendedName>
            <fullName evidence="12">Phosphatidylserine decarboxylase 2 beta chain</fullName>
        </recommendedName>
    </component>
    <component>
        <recommendedName>
            <fullName evidence="12">Phosphatidylserine decarboxylase 2 alpha chain</fullName>
        </recommendedName>
    </component>
</protein>
<name>A0A0J9XEA1_GEOCN</name>
<dbReference type="InterPro" id="IPR000008">
    <property type="entry name" value="C2_dom"/>
</dbReference>
<dbReference type="OrthoDB" id="67700at2759"/>
<keyword evidence="3 12" id="KW-0210">Decarboxylase</keyword>
<dbReference type="CDD" id="cd00030">
    <property type="entry name" value="C2"/>
    <property type="match status" value="1"/>
</dbReference>
<dbReference type="PROSITE" id="PS00018">
    <property type="entry name" value="EF_HAND_1"/>
    <property type="match status" value="1"/>
</dbReference>
<keyword evidence="5 12" id="KW-0443">Lipid metabolism</keyword>
<feature type="region of interest" description="Disordered" evidence="13">
    <location>
        <begin position="414"/>
        <end position="453"/>
    </location>
</feature>
<evidence type="ECO:0000256" key="11">
    <source>
        <dbReference type="ARBA" id="ARBA00023317"/>
    </source>
</evidence>
<dbReference type="EC" id="4.1.1.65" evidence="12"/>
<comment type="similarity">
    <text evidence="12">Belongs to the phosphatidylserine decarboxylase family. PSD-B subfamily. Eukaryotic type II sub-subfamily.</text>
</comment>
<keyword evidence="8 12" id="KW-0594">Phospholipid biosynthesis</keyword>
<dbReference type="GO" id="GO:0004609">
    <property type="term" value="F:phosphatidylserine decarboxylase activity"/>
    <property type="evidence" value="ECO:0007669"/>
    <property type="project" value="UniProtKB-UniRule"/>
</dbReference>
<dbReference type="InterPro" id="IPR035892">
    <property type="entry name" value="C2_domain_sf"/>
</dbReference>
<evidence type="ECO:0000259" key="15">
    <source>
        <dbReference type="PROSITE" id="PS50222"/>
    </source>
</evidence>
<dbReference type="Pfam" id="PF00168">
    <property type="entry name" value="C2"/>
    <property type="match status" value="2"/>
</dbReference>
<keyword evidence="9 12" id="KW-0456">Lyase</keyword>
<dbReference type="InterPro" id="IPR011992">
    <property type="entry name" value="EF-hand-dom_pair"/>
</dbReference>
<dbReference type="HAMAP" id="MF_00663">
    <property type="entry name" value="PS_decarb_PSD_B_type2"/>
    <property type="match status" value="1"/>
</dbReference>
<sequence length="1025" mass="116160">MRLLPYKSRKANQPLASQPPPTSFDEISLCIQINSAHSIVPPKKKICNAYAVVHANKFRYSTQAIPKSNDPVWNDNFLIPLKGWLHNPSIVVVLWNKERFRKEYIGEATIDVYDLFKEGQFSHQGIYNLVRIKSNGPTAYSIVGALDLSFKLVGDVDLEKGWTEFSDILDIEQGYQADASEYGGDFEDSDEFNTLEYENILSGLSIAAEENVSDVTDASEEDYAMLPDNGFEESEKNVTDEDFAPVERTVSLLIPKSQTNLVNVPTMRSKKSRRKLRRKRVPRGYFEFNSRSSVVGVIYLEIISVTDLPPMNNMTRTGFDMDPFVVVSFGKKTFRTPWKRHTLNPVFNEKLMFPVLKHEQSYSINFAVMDKDKITLNDFVASTDFPVSNVLRHAPVPDPDTLLYDLDNLYSKSHSPSLPSGDDFSDDILEKPPLPAPNKTDHRGSRGSKGNKTLADAKGISQLHDDKMIPFELPLTLTKQKYEEKHSPKLYISARFLPYAALRQQFWRGLIKIFDTDESGSMNFFELSELLETLGSTLSERTIISFFTRFGKHVEDSELTVDELVICLENQILNDTLNQQRAKVGIPDNNLLTQPRVSTDYISGLDDDDDQQQERMIQLSACPFCNQPRLSKRAELDIVTHLATCASQEWAVNGQLVVDKFVSSNQARKRWYSKVVSKVTYGNYRLGANSANILVQDRVTGYIQEEKMNVYVRLGIRILYKGIRSSKNLESKRARNMLKSLSIKQGRKYDNPMSTRSILPFIKFHQLDMNEVLEPIENFKTFNEFFYRKLKVGARVLDAPNENRVLVSPADCRSTYFPTISRATEIWIKGRDFSIARLFGDAYPEYVDRFVNGSLAIFRLAPQDYHRFHMPVSGVLGQPKTIEGEYYTVNPMAIRSSLDVFGENVRVLVPVHSVEFGLVMIVCVGAMMVGSTVITSTEGSHLNRMDELGYFKFGGSTLVVLFEPGRVKFDTDLVNNSSGALETLVKVGMSIGHCPSIPEHQRHDTEIKSEDIERAKTVIAGEHVN</sequence>
<keyword evidence="4" id="KW-0106">Calcium</keyword>
<dbReference type="InterPro" id="IPR033177">
    <property type="entry name" value="PSD-B"/>
</dbReference>
<keyword evidence="2 12" id="KW-0444">Lipid biosynthesis</keyword>
<evidence type="ECO:0000256" key="10">
    <source>
        <dbReference type="ARBA" id="ARBA00023264"/>
    </source>
</evidence>
<evidence type="ECO:0000256" key="2">
    <source>
        <dbReference type="ARBA" id="ARBA00022516"/>
    </source>
</evidence>
<comment type="domain">
    <text evidence="12">The C2 domains have an essential, but non-catalytic function. They may facilitate interactions with other proteins and are required for lipid transport function.</text>
</comment>
<dbReference type="GO" id="GO:0016540">
    <property type="term" value="P:protein autoprocessing"/>
    <property type="evidence" value="ECO:0007669"/>
    <property type="project" value="UniProtKB-UniRule"/>
</dbReference>
<dbReference type="InterPro" id="IPR018247">
    <property type="entry name" value="EF_Hand_1_Ca_BS"/>
</dbReference>
<comment type="function">
    <text evidence="12">Catalyzes the formation of phosphatidylethanolamine (PtdEtn) from phosphatidylserine (PtdSer). Plays a central role in phospholipid metabolism and in the interorganelle trafficking of phosphatidylserine.</text>
</comment>
<feature type="modified residue" description="Pyruvic acid (Ser); by autocatalysis" evidence="12">
    <location>
        <position position="956"/>
    </location>
</feature>
<feature type="chain" id="PRO_5023471232" description="Phosphatidylserine decarboxylase 2 alpha chain" evidence="12">
    <location>
        <begin position="956"/>
        <end position="1025"/>
    </location>
</feature>
<evidence type="ECO:0000259" key="14">
    <source>
        <dbReference type="PROSITE" id="PS50004"/>
    </source>
</evidence>
<dbReference type="InterPro" id="IPR002048">
    <property type="entry name" value="EF_hand_dom"/>
</dbReference>